<dbReference type="PANTHER" id="PTHR14776">
    <property type="entry name" value="CADHERIN-LIKE AND PC-ESTERASE DOMAIN-CONTAINING PROTEIN 1"/>
    <property type="match status" value="1"/>
</dbReference>
<reference evidence="2 3" key="1">
    <citation type="submission" date="2024-04" db="EMBL/GenBank/DDBJ databases">
        <authorList>
            <person name="Waldvogel A.-M."/>
            <person name="Schoenle A."/>
        </authorList>
    </citation>
    <scope>NUCLEOTIDE SEQUENCE [LARGE SCALE GENOMIC DNA]</scope>
</reference>
<sequence length="901" mass="100890">MRLLAFGGLLWWGSGIRRRLSGPLLLLGALCLFYQTFSVAWSRLQGGKPLSPDETFAENSGVEKSLRFISALESVQARSMSDSGHKALVLTGRHVVTDTEVQLYVRVLQQMGYEVLLSGYAETSLLKHGMSGVSLLLCLSSSETSCLRRVPFSQLKSHQRVNLVPQIMKAFSDAGGGLCHMFTHASLTGSKIPMSLCSCASSQDKDSLRASGVNKAPVAVLSVYILITAVDPLISYMHDITVLSPNGEKARPIQWENLRPEDLGFATSYQDMMEHIHKIIADVLQAALVTYKKDHANRCLLCYQLLTFTLLFNPPLTPTVIQVDTDWTFSALDDKTFDRKITKDLMLEDMIHFLLKSESLLYSASKTASSRTGPLGVTLSEENQLLLLQFSRQMKLPGPFQLLDFNTTHCSSSVHPQTVHDFVIKTACYYEQHQNLRSTKAKSLAGIGRTQQRKGNAGCVDSRLRQIYTDPPLSIAPAFDPGVKEYRVEVPFDTVTVRIRPEPFDANCRVRLDELSGPSMANLPLGLGQSRIRALVTDGGESEAVVMVYTLNVFRESRPSLPMFGDHVMCSFTQECSLLVRPDQSCGLDPFNKSESVLQPCSSGDTPGRWVVPCLSCSDNRTCDWREIAWQPDNCYYPQVDRPQLQKCMADRKLLFIGDSTNRGMMYFLMERVNSSLQDWEKAHDTLVYTDLNGGRTLVSYSYYPQFWLEANQRPTFTESVDKLLERSRPLSDSRRTVLIVGGVQWLKINHLKAIKESLKRKGLSNILVVIKTLGMGFHLLVDGVRSLKLREIQDLYRENQNLISTAKEYGFEVVDTFSITMGRYKEFLQGRCACHFHEVKKRVSSKTSFVLTTQVNGTRASHNTAVTRDHGTGSCSYEVKGAVNQVYSEILLTRLCPAQT</sequence>
<dbReference type="AlphaFoldDB" id="A0AAV2ITE0"/>
<protein>
    <recommendedName>
        <fullName evidence="1">Cadherin-like beta-sandwich-like domain-containing protein</fullName>
    </recommendedName>
</protein>
<dbReference type="PANTHER" id="PTHR14776:SF1">
    <property type="entry name" value="CADHERIN-LIKE AND PC-ESTERASE DOMAIN-CONTAINING PROTEIN 1"/>
    <property type="match status" value="1"/>
</dbReference>
<name>A0AAV2ITE0_KNICA</name>
<evidence type="ECO:0000259" key="1">
    <source>
        <dbReference type="Pfam" id="PF12733"/>
    </source>
</evidence>
<dbReference type="Pfam" id="PF12733">
    <property type="entry name" value="Cadherin-like"/>
    <property type="match status" value="1"/>
</dbReference>
<proteinExistence type="predicted"/>
<evidence type="ECO:0000313" key="2">
    <source>
        <dbReference type="EMBL" id="CAL1568250.1"/>
    </source>
</evidence>
<dbReference type="EMBL" id="OZ035823">
    <property type="protein sequence ID" value="CAL1568250.1"/>
    <property type="molecule type" value="Genomic_DNA"/>
</dbReference>
<dbReference type="Proteomes" id="UP001497482">
    <property type="component" value="Chromosome 1"/>
</dbReference>
<accession>A0AAV2ITE0</accession>
<gene>
    <name evidence="2" type="ORF">KC01_LOCUS908</name>
</gene>
<organism evidence="2 3">
    <name type="scientific">Knipowitschia caucasica</name>
    <name type="common">Caucasian dwarf goby</name>
    <name type="synonym">Pomatoschistus caucasicus</name>
    <dbReference type="NCBI Taxonomy" id="637954"/>
    <lineage>
        <taxon>Eukaryota</taxon>
        <taxon>Metazoa</taxon>
        <taxon>Chordata</taxon>
        <taxon>Craniata</taxon>
        <taxon>Vertebrata</taxon>
        <taxon>Euteleostomi</taxon>
        <taxon>Actinopterygii</taxon>
        <taxon>Neopterygii</taxon>
        <taxon>Teleostei</taxon>
        <taxon>Neoteleostei</taxon>
        <taxon>Acanthomorphata</taxon>
        <taxon>Gobiaria</taxon>
        <taxon>Gobiiformes</taxon>
        <taxon>Gobioidei</taxon>
        <taxon>Gobiidae</taxon>
        <taxon>Gobiinae</taxon>
        <taxon>Knipowitschia</taxon>
    </lineage>
</organism>
<evidence type="ECO:0000313" key="3">
    <source>
        <dbReference type="Proteomes" id="UP001497482"/>
    </source>
</evidence>
<feature type="domain" description="Cadherin-like beta-sandwich-like" evidence="1">
    <location>
        <begin position="473"/>
        <end position="556"/>
    </location>
</feature>
<keyword evidence="3" id="KW-1185">Reference proteome</keyword>
<dbReference type="InterPro" id="IPR025883">
    <property type="entry name" value="Cadherin-like_domain"/>
</dbReference>